<dbReference type="eggNOG" id="arCOG02681">
    <property type="taxonomic scope" value="Archaea"/>
</dbReference>
<dbReference type="KEGG" id="ton:TON_1802"/>
<gene>
    <name evidence="1" type="ordered locus">TON_1802</name>
</gene>
<dbReference type="EMBL" id="CP000855">
    <property type="protein sequence ID" value="ACJ17292.1"/>
    <property type="molecule type" value="Genomic_DNA"/>
</dbReference>
<protein>
    <submittedName>
        <fullName evidence="1">Uncharacterized protein</fullName>
    </submittedName>
</protein>
<organism evidence="1 2">
    <name type="scientific">Thermococcus onnurineus (strain NA1)</name>
    <dbReference type="NCBI Taxonomy" id="523850"/>
    <lineage>
        <taxon>Archaea</taxon>
        <taxon>Methanobacteriati</taxon>
        <taxon>Methanobacteriota</taxon>
        <taxon>Thermococci</taxon>
        <taxon>Thermococcales</taxon>
        <taxon>Thermococcaceae</taxon>
        <taxon>Thermococcus</taxon>
    </lineage>
</organism>
<dbReference type="AlphaFoldDB" id="B6YV64"/>
<reference evidence="1 2" key="1">
    <citation type="journal article" date="2008" name="J. Bacteriol.">
        <title>The complete genome sequence of Thermococcus onnurineus NA1 reveals a mixed heterotrophic and carboxydotrophic metabolism.</title>
        <authorList>
            <person name="Lee H.S."/>
            <person name="Kang S.G."/>
            <person name="Bae S.S."/>
            <person name="Lim J.K."/>
            <person name="Cho Y."/>
            <person name="Kim Y.J."/>
            <person name="Jeon J.H."/>
            <person name="Cha S.S."/>
            <person name="Kwon K.K."/>
            <person name="Kim H.T."/>
            <person name="Park C.J."/>
            <person name="Lee H.W."/>
            <person name="Kim S.I."/>
            <person name="Chun J."/>
            <person name="Colwell R.R."/>
            <person name="Kim S.J."/>
            <person name="Lee J.H."/>
        </authorList>
    </citation>
    <scope>NUCLEOTIDE SEQUENCE [LARGE SCALE GENOMIC DNA]</scope>
    <source>
        <strain evidence="1 2">NA1</strain>
    </source>
</reference>
<dbReference type="GeneID" id="7017471"/>
<dbReference type="HOGENOM" id="CLU_2930396_0_0_2"/>
<keyword evidence="2" id="KW-1185">Reference proteome</keyword>
<accession>B6YV64</accession>
<evidence type="ECO:0000313" key="1">
    <source>
        <dbReference type="EMBL" id="ACJ17292.1"/>
    </source>
</evidence>
<dbReference type="PATRIC" id="fig|523850.10.peg.1816"/>
<sequence length="60" mass="7025">MDEGRKHAPKRAGNLHVLMIAFGTMSEEEVERLKKELKEVEDWINSWILTQLGNSREDEE</sequence>
<dbReference type="Proteomes" id="UP000002727">
    <property type="component" value="Chromosome"/>
</dbReference>
<dbReference type="STRING" id="523850.TON_1802"/>
<evidence type="ECO:0000313" key="2">
    <source>
        <dbReference type="Proteomes" id="UP000002727"/>
    </source>
</evidence>
<proteinExistence type="predicted"/>
<name>B6YV64_THEON</name>
<dbReference type="RefSeq" id="WP_012572764.1">
    <property type="nucleotide sequence ID" value="NC_011529.1"/>
</dbReference>